<dbReference type="RefSeq" id="WP_354660806.1">
    <property type="nucleotide sequence ID" value="NZ_JBEXAC010000001.1"/>
</dbReference>
<evidence type="ECO:0000313" key="1">
    <source>
        <dbReference type="EMBL" id="MET6998170.1"/>
    </source>
</evidence>
<proteinExistence type="predicted"/>
<protein>
    <submittedName>
        <fullName evidence="1">DUF488 domain-containing protein</fullName>
    </submittedName>
</protein>
<dbReference type="InterPro" id="IPR052552">
    <property type="entry name" value="YeaO-like"/>
</dbReference>
<sequence length="118" mass="13761">MITIKRIYEAYDPHDGYRILVDRLWPRGVKKETAHIDEWMKDIAPSPGLRKWFDHDPAKWAVFSKKYDAELDANAAAVAAMKKCAKEQEKITLLYGAKDEEHTHALVLQQFLKKHRIT</sequence>
<keyword evidence="2" id="KW-1185">Reference proteome</keyword>
<dbReference type="EMBL" id="JBEXAC010000001">
    <property type="protein sequence ID" value="MET6998170.1"/>
    <property type="molecule type" value="Genomic_DNA"/>
</dbReference>
<dbReference type="PANTHER" id="PTHR36849">
    <property type="entry name" value="CYTOPLASMIC PROTEIN-RELATED"/>
    <property type="match status" value="1"/>
</dbReference>
<comment type="caution">
    <text evidence="1">The sequence shown here is derived from an EMBL/GenBank/DDBJ whole genome shotgun (WGS) entry which is preliminary data.</text>
</comment>
<dbReference type="Pfam" id="PF22752">
    <property type="entry name" value="DUF488-N3i"/>
    <property type="match status" value="1"/>
</dbReference>
<gene>
    <name evidence="1" type="ORF">ABR189_12355</name>
</gene>
<evidence type="ECO:0000313" key="2">
    <source>
        <dbReference type="Proteomes" id="UP001549749"/>
    </source>
</evidence>
<reference evidence="1 2" key="1">
    <citation type="submission" date="2024-06" db="EMBL/GenBank/DDBJ databases">
        <title>Chitinophaga defluvii sp. nov., isolated from municipal sewage.</title>
        <authorList>
            <person name="Zhang L."/>
        </authorList>
    </citation>
    <scope>NUCLEOTIDE SEQUENCE [LARGE SCALE GENOMIC DNA]</scope>
    <source>
        <strain evidence="1 2">H8</strain>
    </source>
</reference>
<name>A0ABV2T6C2_9BACT</name>
<dbReference type="Proteomes" id="UP001549749">
    <property type="component" value="Unassembled WGS sequence"/>
</dbReference>
<dbReference type="PANTHER" id="PTHR36849:SF1">
    <property type="entry name" value="CYTOPLASMIC PROTEIN"/>
    <property type="match status" value="1"/>
</dbReference>
<organism evidence="1 2">
    <name type="scientific">Chitinophaga defluvii</name>
    <dbReference type="NCBI Taxonomy" id="3163343"/>
    <lineage>
        <taxon>Bacteria</taxon>
        <taxon>Pseudomonadati</taxon>
        <taxon>Bacteroidota</taxon>
        <taxon>Chitinophagia</taxon>
        <taxon>Chitinophagales</taxon>
        <taxon>Chitinophagaceae</taxon>
        <taxon>Chitinophaga</taxon>
    </lineage>
</organism>
<accession>A0ABV2T6C2</accession>